<dbReference type="Gene3D" id="3.40.30.10">
    <property type="entry name" value="Glutaredoxin"/>
    <property type="match status" value="1"/>
</dbReference>
<accession>K9Y591</accession>
<reference evidence="3 5" key="4">
    <citation type="journal article" date="2018" name="Plant J.">
        <title>The Physcomitrella patens chromosome-scale assembly reveals moss genome structure and evolution.</title>
        <authorList>
            <person name="Lang D."/>
            <person name="Ullrich K.K."/>
            <person name="Murat F."/>
            <person name="Fuchs J."/>
            <person name="Jenkins J."/>
            <person name="Haas F.B."/>
            <person name="Piednoel M."/>
            <person name="Gundlach H."/>
            <person name="Van Bel M."/>
            <person name="Meyberg R."/>
            <person name="Vives C."/>
            <person name="Morata J."/>
            <person name="Symeonidi A."/>
            <person name="Hiss M."/>
            <person name="Muchero W."/>
            <person name="Kamisugi Y."/>
            <person name="Saleh O."/>
            <person name="Blanc G."/>
            <person name="Decker E.L."/>
            <person name="van Gessel N."/>
            <person name="Grimwood J."/>
            <person name="Hayes R.D."/>
            <person name="Graham S.W."/>
            <person name="Gunter L.E."/>
            <person name="McDaniel S.F."/>
            <person name="Hoernstein S.N.W."/>
            <person name="Larsson A."/>
            <person name="Li F.W."/>
            <person name="Perroud P.F."/>
            <person name="Phillips J."/>
            <person name="Ranjan P."/>
            <person name="Rokshar D.S."/>
            <person name="Rothfels C.J."/>
            <person name="Schneider L."/>
            <person name="Shu S."/>
            <person name="Stevenson D.W."/>
            <person name="Thummler F."/>
            <person name="Tillich M."/>
            <person name="Villarreal Aguilar J.C."/>
            <person name="Widiez T."/>
            <person name="Wong G.K."/>
            <person name="Wymore A."/>
            <person name="Zhang Y."/>
            <person name="Zimmer A.D."/>
            <person name="Quatrano R.S."/>
            <person name="Mayer K.F.X."/>
            <person name="Goodstein D."/>
            <person name="Casacuberta J.M."/>
            <person name="Vandepoele K."/>
            <person name="Reski R."/>
            <person name="Cuming A.C."/>
            <person name="Tuskan G.A."/>
            <person name="Maumus F."/>
            <person name="Salse J."/>
            <person name="Schmutz J."/>
            <person name="Rensing S.A."/>
        </authorList>
    </citation>
    <scope>NUCLEOTIDE SEQUENCE [LARGE SCALE GENOMIC DNA]</scope>
    <source>
        <strain evidence="4 5">cv. Gransden 2004</strain>
    </source>
</reference>
<reference evidence="2" key="2">
    <citation type="journal article" date="2012" name="Plant Physiol.">
        <title>Functional Divergence of the GST Supergene Family in Physcomitrella patens Reveals Complex Patterns of Large Gene Family Evolution in Land Plants.</title>
        <authorList>
            <person name="Liu Y.J."/>
            <person name="Han X.M."/>
            <person name="Ren L.L."/>
            <person name="Yang H.L."/>
            <person name="Zeng Q.Y."/>
        </authorList>
    </citation>
    <scope>NUCLEOTIDE SEQUENCE</scope>
</reference>
<dbReference type="PANTHER" id="PTHR35739:SF1">
    <property type="entry name" value="OS01G0861700 PROTEIN"/>
    <property type="match status" value="1"/>
</dbReference>
<dbReference type="InterPro" id="IPR004045">
    <property type="entry name" value="Glutathione_S-Trfase_N"/>
</dbReference>
<evidence type="ECO:0000313" key="3">
    <source>
        <dbReference type="EMBL" id="PNR43948.1"/>
    </source>
</evidence>
<dbReference type="GO" id="GO:0016740">
    <property type="term" value="F:transferase activity"/>
    <property type="evidence" value="ECO:0007669"/>
    <property type="project" value="UniProtKB-KW"/>
</dbReference>
<evidence type="ECO:0000313" key="4">
    <source>
        <dbReference type="EnsemblPlants" id="Pp3c12_15440V3.1"/>
    </source>
</evidence>
<reference evidence="3 5" key="1">
    <citation type="journal article" date="2008" name="Science">
        <title>The Physcomitrella genome reveals evolutionary insights into the conquest of land by plants.</title>
        <authorList>
            <person name="Rensing S."/>
            <person name="Lang D."/>
            <person name="Zimmer A."/>
            <person name="Terry A."/>
            <person name="Salamov A."/>
            <person name="Shapiro H."/>
            <person name="Nishiyama T."/>
            <person name="Perroud P.-F."/>
            <person name="Lindquist E."/>
            <person name="Kamisugi Y."/>
            <person name="Tanahashi T."/>
            <person name="Sakakibara K."/>
            <person name="Fujita T."/>
            <person name="Oishi K."/>
            <person name="Shin-I T."/>
            <person name="Kuroki Y."/>
            <person name="Toyoda A."/>
            <person name="Suzuki Y."/>
            <person name="Hashimoto A."/>
            <person name="Yamaguchi K."/>
            <person name="Sugano A."/>
            <person name="Kohara Y."/>
            <person name="Fujiyama A."/>
            <person name="Anterola A."/>
            <person name="Aoki S."/>
            <person name="Ashton N."/>
            <person name="Barbazuk W.B."/>
            <person name="Barker E."/>
            <person name="Bennetzen J."/>
            <person name="Bezanilla M."/>
            <person name="Blankenship R."/>
            <person name="Cho S.H."/>
            <person name="Dutcher S."/>
            <person name="Estelle M."/>
            <person name="Fawcett J.A."/>
            <person name="Gundlach H."/>
            <person name="Hanada K."/>
            <person name="Heyl A."/>
            <person name="Hicks K.A."/>
            <person name="Hugh J."/>
            <person name="Lohr M."/>
            <person name="Mayer K."/>
            <person name="Melkozernov A."/>
            <person name="Murata T."/>
            <person name="Nelson D."/>
            <person name="Pils B."/>
            <person name="Prigge M."/>
            <person name="Reiss B."/>
            <person name="Renner T."/>
            <person name="Rombauts S."/>
            <person name="Rushton P."/>
            <person name="Sanderfoot A."/>
            <person name="Schween G."/>
            <person name="Shiu S.-H."/>
            <person name="Stueber K."/>
            <person name="Theodoulou F.L."/>
            <person name="Tu H."/>
            <person name="Van de Peer Y."/>
            <person name="Verrier P.J."/>
            <person name="Waters E."/>
            <person name="Wood A."/>
            <person name="Yang L."/>
            <person name="Cove D."/>
            <person name="Cuming A."/>
            <person name="Hasebe M."/>
            <person name="Lucas S."/>
            <person name="Mishler D.B."/>
            <person name="Reski R."/>
            <person name="Grigoriev I."/>
            <person name="Quatrano R.S."/>
            <person name="Boore J.L."/>
        </authorList>
    </citation>
    <scope>NUCLEOTIDE SEQUENCE [LARGE SCALE GENOMIC DNA]</scope>
    <source>
        <strain evidence="4 5">cv. Gransden 2004</strain>
    </source>
</reference>
<name>A9SEB4_PHYPA</name>
<dbReference type="eggNOG" id="KOG0406">
    <property type="taxonomic scope" value="Eukaryota"/>
</dbReference>
<dbReference type="Gramene" id="Pp3c12_15440V3.3">
    <property type="protein sequence ID" value="Pp3c12_15440V3.3"/>
    <property type="gene ID" value="Pp3c12_15440"/>
</dbReference>
<dbReference type="SUPFAM" id="SSF52833">
    <property type="entry name" value="Thioredoxin-like"/>
    <property type="match status" value="1"/>
</dbReference>
<dbReference type="CDD" id="cd00570">
    <property type="entry name" value="GST_N_family"/>
    <property type="match status" value="1"/>
</dbReference>
<proteinExistence type="evidence at transcript level"/>
<sequence>MGACLQKHVREKVDSKSAAIVPSWASSPGYIDDDEGRVKLVGDVTCPYTQRVRIALLHKNIPVNASLVMPDDLRSYRAENLSATSPDGKYPVFQHGDQKFTGSVDAMLAYIEETFENPPLLPNGLEKEVARWVSYIRDTFTVNVLDILHNGDPYAQDSLEARLNESLARLDSGIKPQGKHFLGSKFTLVDVYLIPFLSLVDLVTYVRGFTIDSSYSRLLSYKFSMCKFKCYKPVQVGVDLSKDILVKSSIERPPLPLVSFALLQHKSITWHLEAFVKLVKEFDGINRKPFVDTMQRTVFGTRLKELPIAYGRLLEILQEHAQMEERIIFPALEMADQALTESALRDHSRDLPVMNGIREDIKGVMSLRLGNSDHREALSALVGRVEAFEVHVKEHFKEEEKEQLPLLQAAGFGTKKQQPMVGQALAIMESSHSRLLPYILEGLRPHEVHQYLGIMKSTSSDAEKEYLIPKIAHALNNDEYENVRKVAVDRVPALGGPQYTKGQSRPSMDQGDSWYSRRAVSFIH</sequence>
<dbReference type="EnsemblPlants" id="Pp3c12_15440V3.2">
    <property type="protein sequence ID" value="Pp3c12_15440V3.2"/>
    <property type="gene ID" value="Pp3c12_15440"/>
</dbReference>
<evidence type="ECO:0000259" key="1">
    <source>
        <dbReference type="PROSITE" id="PS50404"/>
    </source>
</evidence>
<dbReference type="Gramene" id="Pp3c12_15440V3.1">
    <property type="protein sequence ID" value="Pp3c12_15440V3.1"/>
    <property type="gene ID" value="Pp3c12_15440"/>
</dbReference>
<dbReference type="EnsemblPlants" id="Pp3c12_15440V3.3">
    <property type="protein sequence ID" value="Pp3c12_15440V3.3"/>
    <property type="gene ID" value="Pp3c12_15440"/>
</dbReference>
<dbReference type="HOGENOM" id="CLU_530416_0_0_1"/>
<dbReference type="EMBL" id="KC119487">
    <property type="protein sequence ID" value="AFZ39152.1"/>
    <property type="molecule type" value="mRNA"/>
</dbReference>
<dbReference type="InterPro" id="IPR012312">
    <property type="entry name" value="Hemerythrin-like"/>
</dbReference>
<keyword evidence="5" id="KW-1185">Reference proteome</keyword>
<evidence type="ECO:0000313" key="5">
    <source>
        <dbReference type="Proteomes" id="UP000006727"/>
    </source>
</evidence>
<dbReference type="CDD" id="cd00299">
    <property type="entry name" value="GST_C_family"/>
    <property type="match status" value="1"/>
</dbReference>
<dbReference type="EnsemblPlants" id="Pp3c12_15440V3.1">
    <property type="protein sequence ID" value="Pp3c12_15440V3.1"/>
    <property type="gene ID" value="Pp3c12_15440"/>
</dbReference>
<dbReference type="AlphaFoldDB" id="A9SEB4"/>
<dbReference type="Pfam" id="PF01814">
    <property type="entry name" value="Hemerythrin"/>
    <property type="match status" value="1"/>
</dbReference>
<dbReference type="InterPro" id="IPR036249">
    <property type="entry name" value="Thioredoxin-like_sf"/>
</dbReference>
<dbReference type="InterPro" id="IPR040079">
    <property type="entry name" value="Glutathione_S-Trfase"/>
</dbReference>
<dbReference type="Gramene" id="Pp3c12_15440V3.4">
    <property type="protein sequence ID" value="Pp3c12_15440V3.4"/>
    <property type="gene ID" value="Pp3c12_15440"/>
</dbReference>
<evidence type="ECO:0000313" key="2">
    <source>
        <dbReference type="EMBL" id="AFZ39152.1"/>
    </source>
</evidence>
<dbReference type="Gene3D" id="1.20.1050.10">
    <property type="match status" value="1"/>
</dbReference>
<keyword evidence="2" id="KW-0808">Transferase</keyword>
<dbReference type="SUPFAM" id="SSF47616">
    <property type="entry name" value="GST C-terminal domain-like"/>
    <property type="match status" value="1"/>
</dbReference>
<gene>
    <name evidence="2" type="primary">GSTH3</name>
    <name evidence="4" type="synonym">LOC112289674</name>
    <name evidence="3" type="ORF">PHYPA_016331</name>
</gene>
<reference evidence="2" key="3">
    <citation type="submission" date="2012-11" db="EMBL/GenBank/DDBJ databases">
        <title>The phylogenetic status and pathogenicity of a new isolate of Metarhizium sp. from a fruit beetle larvae in Japan.</title>
        <authorList>
            <person name="Nishi O."/>
            <person name="Iiyama K."/>
            <person name="Yasunaga-Aoki C."/>
            <person name="Shimizu S."/>
        </authorList>
    </citation>
    <scope>NUCLEOTIDE SEQUENCE</scope>
</reference>
<dbReference type="InterPro" id="IPR036282">
    <property type="entry name" value="Glutathione-S-Trfase_C_sf"/>
</dbReference>
<dbReference type="Pfam" id="PF13417">
    <property type="entry name" value="GST_N_3"/>
    <property type="match status" value="1"/>
</dbReference>
<dbReference type="Pfam" id="PF13410">
    <property type="entry name" value="GST_C_2"/>
    <property type="match status" value="1"/>
</dbReference>
<dbReference type="PANTHER" id="PTHR35739">
    <property type="entry name" value="OS01G0861700 PROTEIN"/>
    <property type="match status" value="1"/>
</dbReference>
<organism evidence="2">
    <name type="scientific">Physcomitrium patens</name>
    <name type="common">Spreading-leaved earth moss</name>
    <name type="synonym">Physcomitrella patens</name>
    <dbReference type="NCBI Taxonomy" id="3218"/>
    <lineage>
        <taxon>Eukaryota</taxon>
        <taxon>Viridiplantae</taxon>
        <taxon>Streptophyta</taxon>
        <taxon>Embryophyta</taxon>
        <taxon>Bryophyta</taxon>
        <taxon>Bryophytina</taxon>
        <taxon>Bryopsida</taxon>
        <taxon>Funariidae</taxon>
        <taxon>Funariales</taxon>
        <taxon>Funariaceae</taxon>
        <taxon>Physcomitrium</taxon>
    </lineage>
</organism>
<dbReference type="Gramene" id="Pp3c12_15440V3.2">
    <property type="protein sequence ID" value="Pp3c12_15440V3.2"/>
    <property type="gene ID" value="Pp3c12_15440"/>
</dbReference>
<dbReference type="Gene3D" id="1.20.120.520">
    <property type="entry name" value="nmb1532 protein domain like"/>
    <property type="match status" value="1"/>
</dbReference>
<dbReference type="EMBL" id="ABEU02000012">
    <property type="protein sequence ID" value="PNR43948.1"/>
    <property type="molecule type" value="Genomic_DNA"/>
</dbReference>
<dbReference type="FunCoup" id="A9SEB4">
    <property type="interactions" value="1605"/>
</dbReference>
<dbReference type="Proteomes" id="UP000006727">
    <property type="component" value="Chromosome 12"/>
</dbReference>
<protein>
    <submittedName>
        <fullName evidence="2">Hemerythrin class glutathione S-transferase</fullName>
    </submittedName>
</protein>
<dbReference type="CDD" id="cd12108">
    <property type="entry name" value="Hr-like"/>
    <property type="match status" value="1"/>
</dbReference>
<accession>A9SEB4</accession>
<dbReference type="SFLD" id="SFLDS00019">
    <property type="entry name" value="Glutathione_Transferase_(cytos"/>
    <property type="match status" value="1"/>
</dbReference>
<dbReference type="OrthoDB" id="4951845at2759"/>
<dbReference type="PaxDb" id="3218-PP1S70_65V6.1"/>
<reference evidence="4" key="5">
    <citation type="submission" date="2020-12" db="UniProtKB">
        <authorList>
            <consortium name="EnsemblPlants"/>
        </authorList>
    </citation>
    <scope>IDENTIFICATION</scope>
</reference>
<feature type="domain" description="GST N-terminal" evidence="1">
    <location>
        <begin position="36"/>
        <end position="119"/>
    </location>
</feature>
<dbReference type="EnsemblPlants" id="Pp3c12_15440V3.4">
    <property type="protein sequence ID" value="Pp3c12_15440V3.4"/>
    <property type="gene ID" value="Pp3c12_15440"/>
</dbReference>
<dbReference type="PROSITE" id="PS50404">
    <property type="entry name" value="GST_NTER"/>
    <property type="match status" value="1"/>
</dbReference>